<dbReference type="RefSeq" id="XP_005539157.1">
    <property type="nucleotide sequence ID" value="XM_005539100.1"/>
</dbReference>
<dbReference type="HOGENOM" id="CLU_763692_0_0_1"/>
<feature type="transmembrane region" description="Helical" evidence="1">
    <location>
        <begin position="289"/>
        <end position="309"/>
    </location>
</feature>
<gene>
    <name evidence="3" type="ORF">CYME_CMT106C</name>
</gene>
<feature type="transmembrane region" description="Helical" evidence="1">
    <location>
        <begin position="49"/>
        <end position="75"/>
    </location>
</feature>
<dbReference type="OrthoDB" id="5342at2759"/>
<dbReference type="eggNOG" id="ENOG502SJ3Z">
    <property type="taxonomic scope" value="Eukaryota"/>
</dbReference>
<evidence type="ECO:0000313" key="3">
    <source>
        <dbReference type="EMBL" id="BAM83121.1"/>
    </source>
</evidence>
<reference evidence="3 4" key="2">
    <citation type="journal article" date="2007" name="BMC Biol.">
        <title>A 100%-complete sequence reveals unusually simple genomic features in the hot-spring red alga Cyanidioschyzon merolae.</title>
        <authorList>
            <person name="Nozaki H."/>
            <person name="Takano H."/>
            <person name="Misumi O."/>
            <person name="Terasawa K."/>
            <person name="Matsuzaki M."/>
            <person name="Maruyama S."/>
            <person name="Nishida K."/>
            <person name="Yagisawa F."/>
            <person name="Yoshida Y."/>
            <person name="Fujiwara T."/>
            <person name="Takio S."/>
            <person name="Tamura K."/>
            <person name="Chung S.J."/>
            <person name="Nakamura S."/>
            <person name="Kuroiwa H."/>
            <person name="Tanaka K."/>
            <person name="Sato N."/>
            <person name="Kuroiwa T."/>
        </authorList>
    </citation>
    <scope>NUCLEOTIDE SEQUENCE [LARGE SCALE GENOMIC DNA]</scope>
    <source>
        <strain evidence="3 4">10D</strain>
    </source>
</reference>
<keyword evidence="4" id="KW-1185">Reference proteome</keyword>
<evidence type="ECO:0000256" key="1">
    <source>
        <dbReference type="SAM" id="Phobius"/>
    </source>
</evidence>
<keyword evidence="1" id="KW-1133">Transmembrane helix</keyword>
<reference evidence="3 4" key="1">
    <citation type="journal article" date="2004" name="Nature">
        <title>Genome sequence of the ultrasmall unicellular red alga Cyanidioschyzon merolae 10D.</title>
        <authorList>
            <person name="Matsuzaki M."/>
            <person name="Misumi O."/>
            <person name="Shin-i T."/>
            <person name="Maruyama S."/>
            <person name="Takahara M."/>
            <person name="Miyagishima S."/>
            <person name="Mori T."/>
            <person name="Nishida K."/>
            <person name="Yagisawa F."/>
            <person name="Nishida K."/>
            <person name="Yoshida Y."/>
            <person name="Nishimura Y."/>
            <person name="Nakao S."/>
            <person name="Kobayashi T."/>
            <person name="Momoyama Y."/>
            <person name="Higashiyama T."/>
            <person name="Minoda A."/>
            <person name="Sano M."/>
            <person name="Nomoto H."/>
            <person name="Oishi K."/>
            <person name="Hayashi H."/>
            <person name="Ohta F."/>
            <person name="Nishizaka S."/>
            <person name="Haga S."/>
            <person name="Miura S."/>
            <person name="Morishita T."/>
            <person name="Kabeya Y."/>
            <person name="Terasawa K."/>
            <person name="Suzuki Y."/>
            <person name="Ishii Y."/>
            <person name="Asakawa S."/>
            <person name="Takano H."/>
            <person name="Ohta N."/>
            <person name="Kuroiwa H."/>
            <person name="Tanaka K."/>
            <person name="Shimizu N."/>
            <person name="Sugano S."/>
            <person name="Sato N."/>
            <person name="Nozaki H."/>
            <person name="Ogasawara N."/>
            <person name="Kohara Y."/>
            <person name="Kuroiwa T."/>
        </authorList>
    </citation>
    <scope>NUCLEOTIDE SEQUENCE [LARGE SCALE GENOMIC DNA]</scope>
    <source>
        <strain evidence="3 4">10D</strain>
    </source>
</reference>
<dbReference type="GeneID" id="16997697"/>
<dbReference type="InterPro" id="IPR000326">
    <property type="entry name" value="PAP2/HPO"/>
</dbReference>
<dbReference type="Gene3D" id="1.20.144.10">
    <property type="entry name" value="Phosphatidic acid phosphatase type 2/haloperoxidase"/>
    <property type="match status" value="1"/>
</dbReference>
<dbReference type="Gramene" id="CMT106CT">
    <property type="protein sequence ID" value="CMT106CT"/>
    <property type="gene ID" value="CMT106C"/>
</dbReference>
<dbReference type="Proteomes" id="UP000007014">
    <property type="component" value="Chromosome 20"/>
</dbReference>
<feature type="transmembrane region" description="Helical" evidence="1">
    <location>
        <begin position="156"/>
        <end position="176"/>
    </location>
</feature>
<dbReference type="KEGG" id="cme:CYME_CMT106C"/>
<feature type="transmembrane region" description="Helical" evidence="1">
    <location>
        <begin position="330"/>
        <end position="351"/>
    </location>
</feature>
<evidence type="ECO:0000313" key="4">
    <source>
        <dbReference type="Proteomes" id="UP000007014"/>
    </source>
</evidence>
<protein>
    <recommendedName>
        <fullName evidence="2">Phosphatidic acid phosphatase type 2/haloperoxidase domain-containing protein</fullName>
    </recommendedName>
</protein>
<dbReference type="GO" id="GO:0042392">
    <property type="term" value="F:sphingosine-1-phosphate phosphatase activity"/>
    <property type="evidence" value="ECO:0007669"/>
    <property type="project" value="TreeGrafter"/>
</dbReference>
<dbReference type="InterPro" id="IPR036938">
    <property type="entry name" value="PAP2/HPO_sf"/>
</dbReference>
<dbReference type="PANTHER" id="PTHR14969">
    <property type="entry name" value="SPHINGOSINE-1-PHOSPHATE PHOSPHOHYDROLASE"/>
    <property type="match status" value="1"/>
</dbReference>
<dbReference type="SUPFAM" id="SSF48317">
    <property type="entry name" value="Acid phosphatase/Vanadium-dependent haloperoxidase"/>
    <property type="match status" value="1"/>
</dbReference>
<proteinExistence type="predicted"/>
<feature type="domain" description="Phosphatidic acid phosphatase type 2/haloperoxidase" evidence="2">
    <location>
        <begin position="87"/>
        <end position="207"/>
    </location>
</feature>
<keyword evidence="1" id="KW-0472">Membrane</keyword>
<accession>M1UXD8</accession>
<evidence type="ECO:0000259" key="2">
    <source>
        <dbReference type="Pfam" id="PF01569"/>
    </source>
</evidence>
<dbReference type="OMA" id="WRIIAAK"/>
<dbReference type="Pfam" id="PF01569">
    <property type="entry name" value="PAP2"/>
    <property type="match status" value="1"/>
</dbReference>
<dbReference type="EMBL" id="AP006502">
    <property type="protein sequence ID" value="BAM83121.1"/>
    <property type="molecule type" value="Genomic_DNA"/>
</dbReference>
<organism evidence="3 4">
    <name type="scientific">Cyanidioschyzon merolae (strain NIES-3377 / 10D)</name>
    <name type="common">Unicellular red alga</name>
    <dbReference type="NCBI Taxonomy" id="280699"/>
    <lineage>
        <taxon>Eukaryota</taxon>
        <taxon>Rhodophyta</taxon>
        <taxon>Bangiophyceae</taxon>
        <taxon>Cyanidiales</taxon>
        <taxon>Cyanidiaceae</taxon>
        <taxon>Cyanidioschyzon</taxon>
    </lineage>
</organism>
<sequence length="363" mass="41130">MVPQQTPPDDQAQPRTFHFSDKLENHLRRVDDPGLRWCQRRVESRLRYWLALALTAITTVEAGVLFTFVLCGAGFCRQACVWNMHLLVLSLVSQVPKRFIWRSRPHVQQRAVPLRRDRTSSFPSRGVTCAWVYPVALIRAFRCTQPATHMSRTQSFFLSCVFVGSATLLTLATAWARVFLGVHFPTDTIAGFLQGLLILALVPRQYDAFCPQMRSIWVALRNTPKSLDGLRFVGMTAVGAQLLLIAELPRLQLWGKASFVFGAEWSMIALGVSGLRFRPFRLSWEVRLLGALISAVYGAATLFTAAFFISEQQRHQRSPKRHHQSQRWLAIPHLAIFLSVYGAGVLFFWIAPKVLSKFESFVG</sequence>
<name>M1UXD8_CYAM1</name>
<dbReference type="CDD" id="cd01610">
    <property type="entry name" value="PAP2_like"/>
    <property type="match status" value="1"/>
</dbReference>
<dbReference type="AlphaFoldDB" id="M1UXD8"/>
<dbReference type="PANTHER" id="PTHR14969:SF55">
    <property type="entry name" value="PHOSPHATIDIC ACID PHOSPHATASE TYPE 2_HALOPEROXIDASE DOMAIN-CONTAINING PROTEIN"/>
    <property type="match status" value="1"/>
</dbReference>
<keyword evidence="1" id="KW-0812">Transmembrane</keyword>